<dbReference type="Proteomes" id="UP000031971">
    <property type="component" value="Unassembled WGS sequence"/>
</dbReference>
<name>A0A0C2YY15_PARME</name>
<dbReference type="OrthoDB" id="1525365at2"/>
<evidence type="ECO:0008006" key="3">
    <source>
        <dbReference type="Google" id="ProtNLM"/>
    </source>
</evidence>
<dbReference type="EMBL" id="JXSL01000023">
    <property type="protein sequence ID" value="KIL99560.1"/>
    <property type="molecule type" value="Genomic_DNA"/>
</dbReference>
<dbReference type="AlphaFoldDB" id="A0A0C2YY15"/>
<reference evidence="1 2" key="1">
    <citation type="submission" date="2015-01" db="EMBL/GenBank/DDBJ databases">
        <title>Genome Sequence of Magnetospirillum magnetotacticum Strain MS-1.</title>
        <authorList>
            <person name="Marinov G.K."/>
            <person name="Smalley M.D."/>
            <person name="DeSalvo G."/>
        </authorList>
    </citation>
    <scope>NUCLEOTIDE SEQUENCE [LARGE SCALE GENOMIC DNA]</scope>
    <source>
        <strain evidence="1 2">MS-1</strain>
    </source>
</reference>
<keyword evidence="2" id="KW-1185">Reference proteome</keyword>
<dbReference type="RefSeq" id="WP_041040383.1">
    <property type="nucleotide sequence ID" value="NZ_JXSL01000023.1"/>
</dbReference>
<comment type="caution">
    <text evidence="1">The sequence shown here is derived from an EMBL/GenBank/DDBJ whole genome shotgun (WGS) entry which is preliminary data.</text>
</comment>
<gene>
    <name evidence="1" type="ORF">CCC_04076</name>
</gene>
<accession>A0A0C2YY15</accession>
<dbReference type="Gene3D" id="1.10.238.160">
    <property type="match status" value="1"/>
</dbReference>
<protein>
    <recommendedName>
        <fullName evidence="3">AlpA family phage regulatory protein</fullName>
    </recommendedName>
</protein>
<dbReference type="STRING" id="272627.CCC_04076"/>
<evidence type="ECO:0000313" key="1">
    <source>
        <dbReference type="EMBL" id="KIL99560.1"/>
    </source>
</evidence>
<evidence type="ECO:0000313" key="2">
    <source>
        <dbReference type="Proteomes" id="UP000031971"/>
    </source>
</evidence>
<organism evidence="1 2">
    <name type="scientific">Paramagnetospirillum magnetotacticum MS-1</name>
    <dbReference type="NCBI Taxonomy" id="272627"/>
    <lineage>
        <taxon>Bacteria</taxon>
        <taxon>Pseudomonadati</taxon>
        <taxon>Pseudomonadota</taxon>
        <taxon>Alphaproteobacteria</taxon>
        <taxon>Rhodospirillales</taxon>
        <taxon>Magnetospirillaceae</taxon>
        <taxon>Paramagnetospirillum</taxon>
    </lineage>
</organism>
<proteinExistence type="predicted"/>
<sequence length="64" mass="7333">MKTLLRYKDLVEQGIVNNRMTLKRMIDERKFPAPIRFGRSIAWEADLIANWAASLRNSNNGVAA</sequence>